<keyword evidence="24" id="KW-1185">Reference proteome</keyword>
<evidence type="ECO:0000313" key="24">
    <source>
        <dbReference type="Proteomes" id="UP000294933"/>
    </source>
</evidence>
<evidence type="ECO:0000256" key="20">
    <source>
        <dbReference type="ARBA" id="ARBA00049032"/>
    </source>
</evidence>
<comment type="similarity">
    <text evidence="2">Belongs to the Nudix hydrolase family.</text>
</comment>
<comment type="catalytic activity">
    <reaction evidence="10">
        <text>2-oxo-ATP + H2O = 2-oxo-AMP + diphosphate + H(+)</text>
        <dbReference type="Rhea" id="RHEA:67392"/>
        <dbReference type="ChEBI" id="CHEBI:15377"/>
        <dbReference type="ChEBI" id="CHEBI:15378"/>
        <dbReference type="ChEBI" id="CHEBI:33019"/>
        <dbReference type="ChEBI" id="CHEBI:71395"/>
        <dbReference type="ChEBI" id="CHEBI:172878"/>
    </reaction>
    <physiologicalReaction direction="left-to-right" evidence="10">
        <dbReference type="Rhea" id="RHEA:67393"/>
    </physiologicalReaction>
</comment>
<protein>
    <recommendedName>
        <fullName evidence="12">Oxidized purine nucleoside triphosphate hydrolase</fullName>
        <ecNumber evidence="11">3.6.1.56</ecNumber>
    </recommendedName>
    <alternativeName>
        <fullName evidence="16">2-hydroxy-dATP diphosphatase</fullName>
    </alternativeName>
    <alternativeName>
        <fullName evidence="15">7,8-dihydro-8-oxoguanine triphosphatase</fullName>
    </alternativeName>
    <alternativeName>
        <fullName evidence="14">8-oxo-dGTPase</fullName>
    </alternativeName>
    <alternativeName>
        <fullName evidence="17">Methylated purine nucleoside triphosphate hydrolase</fullName>
    </alternativeName>
    <alternativeName>
        <fullName evidence="13">Nucleoside diphosphate-linked moiety X motif 1</fullName>
    </alternativeName>
</protein>
<comment type="cofactor">
    <cofactor evidence="1">
        <name>Mg(2+)</name>
        <dbReference type="ChEBI" id="CHEBI:18420"/>
    </cofactor>
</comment>
<comment type="catalytic activity">
    <reaction evidence="18">
        <text>N(6)-methyl-ATP + H2O = N(6)-methyl-AMP + diphosphate + H(+)</text>
        <dbReference type="Rhea" id="RHEA:67608"/>
        <dbReference type="ChEBI" id="CHEBI:15377"/>
        <dbReference type="ChEBI" id="CHEBI:15378"/>
        <dbReference type="ChEBI" id="CHEBI:33019"/>
        <dbReference type="ChEBI" id="CHEBI:144842"/>
        <dbReference type="ChEBI" id="CHEBI:172873"/>
    </reaction>
    <physiologicalReaction direction="left-to-right" evidence="18">
        <dbReference type="Rhea" id="RHEA:67609"/>
    </physiologicalReaction>
</comment>
<evidence type="ECO:0000256" key="14">
    <source>
        <dbReference type="ARBA" id="ARBA00030634"/>
    </source>
</evidence>
<comment type="catalytic activity">
    <reaction evidence="7">
        <text>8-oxo-dATP + H2O = 8-oxo-dAMP + diphosphate + H(+)</text>
        <dbReference type="Rhea" id="RHEA:65396"/>
        <dbReference type="ChEBI" id="CHEBI:15377"/>
        <dbReference type="ChEBI" id="CHEBI:15378"/>
        <dbReference type="ChEBI" id="CHEBI:33019"/>
        <dbReference type="ChEBI" id="CHEBI:71361"/>
        <dbReference type="ChEBI" id="CHEBI:172871"/>
    </reaction>
    <physiologicalReaction direction="left-to-right" evidence="7">
        <dbReference type="Rhea" id="RHEA:65397"/>
    </physiologicalReaction>
</comment>
<dbReference type="SUPFAM" id="SSF55811">
    <property type="entry name" value="Nudix"/>
    <property type="match status" value="1"/>
</dbReference>
<feature type="non-terminal residue" evidence="23">
    <location>
        <position position="1"/>
    </location>
</feature>
<evidence type="ECO:0000256" key="17">
    <source>
        <dbReference type="ARBA" id="ARBA00032071"/>
    </source>
</evidence>
<evidence type="ECO:0000256" key="5">
    <source>
        <dbReference type="ARBA" id="ARBA00022801"/>
    </source>
</evidence>
<accession>A0A4Y7Q596</accession>
<dbReference type="GO" id="GO:0008828">
    <property type="term" value="F:dATP diphosphatase activity"/>
    <property type="evidence" value="ECO:0007669"/>
    <property type="project" value="UniProtKB-EC"/>
</dbReference>
<evidence type="ECO:0000256" key="16">
    <source>
        <dbReference type="ARBA" id="ARBA00031927"/>
    </source>
</evidence>
<name>A0A4Y7Q596_9AGAM</name>
<evidence type="ECO:0000256" key="2">
    <source>
        <dbReference type="ARBA" id="ARBA00005582"/>
    </source>
</evidence>
<evidence type="ECO:0000256" key="15">
    <source>
        <dbReference type="ARBA" id="ARBA00030682"/>
    </source>
</evidence>
<comment type="catalytic activity">
    <reaction evidence="9">
        <text>8-oxo-dGTP + H2O = 8-oxo-dGMP + diphosphate + H(+)</text>
        <dbReference type="Rhea" id="RHEA:31575"/>
        <dbReference type="ChEBI" id="CHEBI:15377"/>
        <dbReference type="ChEBI" id="CHEBI:15378"/>
        <dbReference type="ChEBI" id="CHEBI:33019"/>
        <dbReference type="ChEBI" id="CHEBI:63224"/>
        <dbReference type="ChEBI" id="CHEBI:77896"/>
    </reaction>
    <physiologicalReaction direction="left-to-right" evidence="9">
        <dbReference type="Rhea" id="RHEA:31576"/>
    </physiologicalReaction>
</comment>
<evidence type="ECO:0000256" key="9">
    <source>
        <dbReference type="ARBA" id="ARBA00024486"/>
    </source>
</evidence>
<dbReference type="STRING" id="50990.A0A4Y7Q596"/>
<evidence type="ECO:0000256" key="10">
    <source>
        <dbReference type="ARBA" id="ARBA00024596"/>
    </source>
</evidence>
<comment type="catalytic activity">
    <reaction evidence="19">
        <text>O(6)-methyl-dGTP + H2O = O(6)-methyl-dGMP + diphosphate + H(+)</text>
        <dbReference type="Rhea" id="RHEA:67600"/>
        <dbReference type="ChEBI" id="CHEBI:15377"/>
        <dbReference type="ChEBI" id="CHEBI:15378"/>
        <dbReference type="ChEBI" id="CHEBI:33019"/>
        <dbReference type="ChEBI" id="CHEBI:169974"/>
        <dbReference type="ChEBI" id="CHEBI:169975"/>
    </reaction>
    <physiologicalReaction direction="left-to-right" evidence="19">
        <dbReference type="Rhea" id="RHEA:67601"/>
    </physiologicalReaction>
</comment>
<dbReference type="InterPro" id="IPR015797">
    <property type="entry name" value="NUDIX_hydrolase-like_dom_sf"/>
</dbReference>
<dbReference type="AlphaFoldDB" id="A0A4Y7Q596"/>
<evidence type="ECO:0000259" key="22">
    <source>
        <dbReference type="PROSITE" id="PS51462"/>
    </source>
</evidence>
<dbReference type="PRINTS" id="PR01403">
    <property type="entry name" value="8OXTPHPHTASE"/>
</dbReference>
<sequence>QVLLGCKKRGFAEGMYNGFGGKVEPGETPIVAAARELHEEACISANLKECGILLFVSENFEYSHYIHIFRAEEYGGVPTETEEMRPEWYSIPPEYREGHSDASNASKATLPPIPYEKMWPDDKFWVPLMFRHIYFEGRADFGEVGKDGKGNEKSVMERWWFGARPVQE</sequence>
<keyword evidence="6" id="KW-0460">Magnesium</keyword>
<dbReference type="PANTHER" id="PTHR43758">
    <property type="entry name" value="7,8-DIHYDRO-8-OXOGUANINE TRIPHOSPHATASE"/>
    <property type="match status" value="1"/>
</dbReference>
<proteinExistence type="inferred from homology"/>
<evidence type="ECO:0000256" key="8">
    <source>
        <dbReference type="ARBA" id="ARBA00024459"/>
    </source>
</evidence>
<feature type="domain" description="Nudix hydrolase" evidence="22">
    <location>
        <begin position="1"/>
        <end position="115"/>
    </location>
</feature>
<comment type="catalytic activity">
    <reaction evidence="8">
        <text>2-oxo-dATP + H2O = 2-oxo-dAMP + diphosphate + H(+)</text>
        <dbReference type="Rhea" id="RHEA:31583"/>
        <dbReference type="ChEBI" id="CHEBI:15377"/>
        <dbReference type="ChEBI" id="CHEBI:15378"/>
        <dbReference type="ChEBI" id="CHEBI:33019"/>
        <dbReference type="ChEBI" id="CHEBI:63212"/>
        <dbReference type="ChEBI" id="CHEBI:77897"/>
        <dbReference type="EC" id="3.6.1.56"/>
    </reaction>
    <physiologicalReaction direction="left-to-right" evidence="8">
        <dbReference type="Rhea" id="RHEA:31584"/>
    </physiologicalReaction>
</comment>
<dbReference type="InterPro" id="IPR000086">
    <property type="entry name" value="NUDIX_hydrolase_dom"/>
</dbReference>
<dbReference type="GO" id="GO:0042262">
    <property type="term" value="P:DNA protection"/>
    <property type="evidence" value="ECO:0007669"/>
    <property type="project" value="InterPro"/>
</dbReference>
<evidence type="ECO:0000256" key="11">
    <source>
        <dbReference type="ARBA" id="ARBA00026103"/>
    </source>
</evidence>
<evidence type="ECO:0000256" key="18">
    <source>
        <dbReference type="ARBA" id="ARBA00048002"/>
    </source>
</evidence>
<gene>
    <name evidence="23" type="ORF">BD410DRAFT_723768</name>
</gene>
<evidence type="ECO:0000256" key="19">
    <source>
        <dbReference type="ARBA" id="ARBA00048894"/>
    </source>
</evidence>
<dbReference type="PANTHER" id="PTHR43758:SF2">
    <property type="entry name" value="OXIDIZED PURINE NUCLEOSIDE TRIPHOSPHATE HYDROLASE"/>
    <property type="match status" value="1"/>
</dbReference>
<reference evidence="23 24" key="1">
    <citation type="submission" date="2018-06" db="EMBL/GenBank/DDBJ databases">
        <title>A transcriptomic atlas of mushroom development highlights an independent origin of complex multicellularity.</title>
        <authorList>
            <consortium name="DOE Joint Genome Institute"/>
            <person name="Krizsan K."/>
            <person name="Almasi E."/>
            <person name="Merenyi Z."/>
            <person name="Sahu N."/>
            <person name="Viragh M."/>
            <person name="Koszo T."/>
            <person name="Mondo S."/>
            <person name="Kiss B."/>
            <person name="Balint B."/>
            <person name="Kues U."/>
            <person name="Barry K."/>
            <person name="Hegedus J.C."/>
            <person name="Henrissat B."/>
            <person name="Johnson J."/>
            <person name="Lipzen A."/>
            <person name="Ohm R."/>
            <person name="Nagy I."/>
            <person name="Pangilinan J."/>
            <person name="Yan J."/>
            <person name="Xiong Y."/>
            <person name="Grigoriev I.V."/>
            <person name="Hibbett D.S."/>
            <person name="Nagy L.G."/>
        </authorList>
    </citation>
    <scope>NUCLEOTIDE SEQUENCE [LARGE SCALE GENOMIC DNA]</scope>
    <source>
        <strain evidence="23 24">SZMC22713</strain>
    </source>
</reference>
<dbReference type="Pfam" id="PF00293">
    <property type="entry name" value="NUDIX"/>
    <property type="match status" value="1"/>
</dbReference>
<dbReference type="GO" id="GO:0008413">
    <property type="term" value="F:8-oxo-7,8-dihydroguanosine triphosphate pyrophosphatase activity"/>
    <property type="evidence" value="ECO:0007669"/>
    <property type="project" value="InterPro"/>
</dbReference>
<dbReference type="CDD" id="cd03427">
    <property type="entry name" value="NUDIX_MTH1_Nudt1"/>
    <property type="match status" value="1"/>
</dbReference>
<dbReference type="PROSITE" id="PS51462">
    <property type="entry name" value="NUDIX"/>
    <property type="match status" value="1"/>
</dbReference>
<dbReference type="GO" id="GO:0005737">
    <property type="term" value="C:cytoplasm"/>
    <property type="evidence" value="ECO:0007669"/>
    <property type="project" value="TreeGrafter"/>
</dbReference>
<dbReference type="EC" id="3.6.1.56" evidence="11"/>
<dbReference type="InterPro" id="IPR003563">
    <property type="entry name" value="8ODP"/>
</dbReference>
<keyword evidence="5" id="KW-0378">Hydrolase</keyword>
<dbReference type="Proteomes" id="UP000294933">
    <property type="component" value="Unassembled WGS sequence"/>
</dbReference>
<comment type="function">
    <text evidence="21">Oxidized purine nucleoside triphosphate hydrolase which is a prominent sanitizer of the oxidized nucleotide pool. Catalyzes the hydrolysis of 2-oxo-dATP (2-hydroxy-dATP) into 2-oxo-dAMP. Also has a significant hydrolase activity toward 2-oxo-ATP, 8-oxo-dGTP and 8-oxo-dATP. Through the hydrolysis of oxidized purine nucleoside triphosphates, prevents their incorporation into DNA and the subsequent transversions A:T to C:G and G:C to T:A. Also catalyzes the hydrolysis of methylated purine nucleoside triphosphate preventing their integration into DNA. Through this antimutagenic activity protects cells from oxidative stress.</text>
</comment>
<evidence type="ECO:0000256" key="6">
    <source>
        <dbReference type="ARBA" id="ARBA00022842"/>
    </source>
</evidence>
<dbReference type="Gene3D" id="3.90.79.10">
    <property type="entry name" value="Nucleoside Triphosphate Pyrophosphohydrolase"/>
    <property type="match status" value="1"/>
</dbReference>
<comment type="catalytic activity">
    <reaction evidence="20">
        <text>N(6)-methyl-dATP + H2O = N(6)-methyl-dAMP + diphosphate + H(+)</text>
        <dbReference type="Rhea" id="RHEA:67604"/>
        <dbReference type="ChEBI" id="CHEBI:15377"/>
        <dbReference type="ChEBI" id="CHEBI:15378"/>
        <dbReference type="ChEBI" id="CHEBI:33019"/>
        <dbReference type="ChEBI" id="CHEBI:169976"/>
        <dbReference type="ChEBI" id="CHEBI:172872"/>
    </reaction>
    <physiologicalReaction direction="left-to-right" evidence="20">
        <dbReference type="Rhea" id="RHEA:67605"/>
    </physiologicalReaction>
</comment>
<keyword evidence="4" id="KW-0479">Metal-binding</keyword>
<evidence type="ECO:0000256" key="21">
    <source>
        <dbReference type="ARBA" id="ARBA00053094"/>
    </source>
</evidence>
<dbReference type="OrthoDB" id="447842at2759"/>
<evidence type="ECO:0000256" key="7">
    <source>
        <dbReference type="ARBA" id="ARBA00024448"/>
    </source>
</evidence>
<comment type="subunit">
    <text evidence="3">Monomer.</text>
</comment>
<organism evidence="23 24">
    <name type="scientific">Rickenella mellea</name>
    <dbReference type="NCBI Taxonomy" id="50990"/>
    <lineage>
        <taxon>Eukaryota</taxon>
        <taxon>Fungi</taxon>
        <taxon>Dikarya</taxon>
        <taxon>Basidiomycota</taxon>
        <taxon>Agaricomycotina</taxon>
        <taxon>Agaricomycetes</taxon>
        <taxon>Hymenochaetales</taxon>
        <taxon>Rickenellaceae</taxon>
        <taxon>Rickenella</taxon>
    </lineage>
</organism>
<evidence type="ECO:0000256" key="3">
    <source>
        <dbReference type="ARBA" id="ARBA00011245"/>
    </source>
</evidence>
<evidence type="ECO:0000256" key="1">
    <source>
        <dbReference type="ARBA" id="ARBA00001946"/>
    </source>
</evidence>
<evidence type="ECO:0000256" key="12">
    <source>
        <dbReference type="ARBA" id="ARBA00026218"/>
    </source>
</evidence>
<dbReference type="EMBL" id="ML170177">
    <property type="protein sequence ID" value="TDL21990.1"/>
    <property type="molecule type" value="Genomic_DNA"/>
</dbReference>
<evidence type="ECO:0000256" key="13">
    <source>
        <dbReference type="ARBA" id="ARBA00029673"/>
    </source>
</evidence>
<dbReference type="GO" id="GO:0046872">
    <property type="term" value="F:metal ion binding"/>
    <property type="evidence" value="ECO:0007669"/>
    <property type="project" value="UniProtKB-KW"/>
</dbReference>
<evidence type="ECO:0000256" key="4">
    <source>
        <dbReference type="ARBA" id="ARBA00022723"/>
    </source>
</evidence>
<dbReference type="VEuPathDB" id="FungiDB:BD410DRAFT_723768"/>
<evidence type="ECO:0000313" key="23">
    <source>
        <dbReference type="EMBL" id="TDL21990.1"/>
    </source>
</evidence>